<dbReference type="RefSeq" id="WP_093311860.1">
    <property type="nucleotide sequence ID" value="NZ_FNYH01000014.1"/>
</dbReference>
<dbReference type="NCBIfam" id="TIGR04371">
    <property type="entry name" value="methyltran_NanM"/>
    <property type="match status" value="1"/>
</dbReference>
<accession>A0A1H6U347</accession>
<evidence type="ECO:0000313" key="1">
    <source>
        <dbReference type="EMBL" id="SEI86713.1"/>
    </source>
</evidence>
<keyword evidence="1" id="KW-0489">Methyltransferase</keyword>
<dbReference type="EMBL" id="FNYH01000014">
    <property type="protein sequence ID" value="SEI86713.1"/>
    <property type="molecule type" value="Genomic_DNA"/>
</dbReference>
<dbReference type="GO" id="GO:0008168">
    <property type="term" value="F:methyltransferase activity"/>
    <property type="evidence" value="ECO:0007669"/>
    <property type="project" value="UniProtKB-KW"/>
</dbReference>
<reference evidence="2" key="1">
    <citation type="submission" date="2016-10" db="EMBL/GenBank/DDBJ databases">
        <authorList>
            <person name="Varghese N."/>
            <person name="Submissions S."/>
        </authorList>
    </citation>
    <scope>NUCLEOTIDE SEQUENCE [LARGE SCALE GENOMIC DNA]</scope>
    <source>
        <strain evidence="2">DSM 7165</strain>
    </source>
</reference>
<dbReference type="STRING" id="64971.SAMN05421831_11415"/>
<gene>
    <name evidence="1" type="ORF">SAMN05421831_11415</name>
</gene>
<dbReference type="Proteomes" id="UP000242999">
    <property type="component" value="Unassembled WGS sequence"/>
</dbReference>
<evidence type="ECO:0000313" key="2">
    <source>
        <dbReference type="Proteomes" id="UP000242999"/>
    </source>
</evidence>
<protein>
    <submittedName>
        <fullName evidence="1">Putative sugar O-methyltransferase</fullName>
    </submittedName>
</protein>
<proteinExistence type="predicted"/>
<keyword evidence="1" id="KW-0808">Transferase</keyword>
<dbReference type="SUPFAM" id="SSF53335">
    <property type="entry name" value="S-adenosyl-L-methionine-dependent methyltransferases"/>
    <property type="match status" value="1"/>
</dbReference>
<dbReference type="AlphaFoldDB" id="A0A1H6U347"/>
<organism evidence="1 2">
    <name type="scientific">Allopseudospirillum japonicum</name>
    <dbReference type="NCBI Taxonomy" id="64971"/>
    <lineage>
        <taxon>Bacteria</taxon>
        <taxon>Pseudomonadati</taxon>
        <taxon>Pseudomonadota</taxon>
        <taxon>Gammaproteobacteria</taxon>
        <taxon>Oceanospirillales</taxon>
        <taxon>Oceanospirillaceae</taxon>
        <taxon>Allopseudospirillum</taxon>
    </lineage>
</organism>
<sequence length="348" mass="40206">MNIFYQELLNELESQSTLYQPSVFWREASKLMIEELSEKGVAHFRNLPSALNFFVPTYGYPGNALPEETMHSLKKFVESQGLSLKQQNYLNAFLSGYSAALADYRVLCASEHANNKSPDLLKFSESEIGSPIEHFDIEGKQYSRSSLNYLLGLSFLKKYTDLEEIGSILEIGGGFGTLGEIVYQTMPNTSYINIDIPPTIFCSEYYLKNIVMQENFSEYSQLKDNDEIFIDQLKKITVLPSWKIEALRGKIDLFVNFISFQEMEPEIVKNYLDNIDRLKAKWILLRNMREGKQLRSQHRFGVDKPIFSEDYEHMLPNYQLVTKNVIPFGFKTADGFHSEIMLFKSKEV</sequence>
<dbReference type="Gene3D" id="3.40.50.150">
    <property type="entry name" value="Vaccinia Virus protein VP39"/>
    <property type="match status" value="1"/>
</dbReference>
<dbReference type="InterPro" id="IPR029063">
    <property type="entry name" value="SAM-dependent_MTases_sf"/>
</dbReference>
<dbReference type="OrthoDB" id="339886at2"/>
<dbReference type="GO" id="GO:0032259">
    <property type="term" value="P:methylation"/>
    <property type="evidence" value="ECO:0007669"/>
    <property type="project" value="UniProtKB-KW"/>
</dbReference>
<keyword evidence="2" id="KW-1185">Reference proteome</keyword>
<dbReference type="InterPro" id="IPR030807">
    <property type="entry name" value="Methyltran_NanM"/>
</dbReference>
<name>A0A1H6U347_9GAMM</name>